<evidence type="ECO:0000256" key="7">
    <source>
        <dbReference type="ARBA" id="ARBA00022692"/>
    </source>
</evidence>
<dbReference type="CDD" id="cd04188">
    <property type="entry name" value="DPG_synthase"/>
    <property type="match status" value="1"/>
</dbReference>
<keyword evidence="5" id="KW-0328">Glycosyltransferase</keyword>
<evidence type="ECO:0000256" key="4">
    <source>
        <dbReference type="ARBA" id="ARBA00012583"/>
    </source>
</evidence>
<evidence type="ECO:0000256" key="11">
    <source>
        <dbReference type="ARBA" id="ARBA00023136"/>
    </source>
</evidence>
<comment type="pathway">
    <text evidence="2">Protein modification; protein glycosylation.</text>
</comment>
<comment type="caution">
    <text evidence="14">The sequence shown here is derived from an EMBL/GenBank/DDBJ whole genome shotgun (WGS) entry which is preliminary data.</text>
</comment>
<evidence type="ECO:0000259" key="13">
    <source>
        <dbReference type="Pfam" id="PF00535"/>
    </source>
</evidence>
<comment type="similarity">
    <text evidence="3">Belongs to the glycosyltransferase 2 family.</text>
</comment>
<evidence type="ECO:0000313" key="14">
    <source>
        <dbReference type="EMBL" id="KKR54947.1"/>
    </source>
</evidence>
<keyword evidence="9" id="KW-0735">Signal-anchor</keyword>
<evidence type="ECO:0000256" key="8">
    <source>
        <dbReference type="ARBA" id="ARBA00022824"/>
    </source>
</evidence>
<keyword evidence="7" id="KW-0812">Transmembrane</keyword>
<keyword evidence="6 14" id="KW-0808">Transferase</keyword>
<dbReference type="GO" id="GO:0004581">
    <property type="term" value="F:dolichyl-phosphate beta-glucosyltransferase activity"/>
    <property type="evidence" value="ECO:0007669"/>
    <property type="project" value="UniProtKB-EC"/>
</dbReference>
<dbReference type="EMBL" id="LBYQ01000010">
    <property type="protein sequence ID" value="KKR54947.1"/>
    <property type="molecule type" value="Genomic_DNA"/>
</dbReference>
<protein>
    <recommendedName>
        <fullName evidence="4">dolichyl-phosphate beta-glucosyltransferase</fullName>
        <ecNumber evidence="4">2.4.1.117</ecNumber>
    </recommendedName>
</protein>
<evidence type="ECO:0000256" key="12">
    <source>
        <dbReference type="ARBA" id="ARBA00045097"/>
    </source>
</evidence>
<dbReference type="InterPro" id="IPR035518">
    <property type="entry name" value="DPG_synthase"/>
</dbReference>
<evidence type="ECO:0000313" key="15">
    <source>
        <dbReference type="Proteomes" id="UP000034489"/>
    </source>
</evidence>
<evidence type="ECO:0000256" key="3">
    <source>
        <dbReference type="ARBA" id="ARBA00006739"/>
    </source>
</evidence>
<proteinExistence type="inferred from homology"/>
<dbReference type="PANTHER" id="PTHR10859">
    <property type="entry name" value="GLYCOSYL TRANSFERASE"/>
    <property type="match status" value="1"/>
</dbReference>
<reference evidence="14 15" key="1">
    <citation type="journal article" date="2015" name="Nature">
        <title>rRNA introns, odd ribosomes, and small enigmatic genomes across a large radiation of phyla.</title>
        <authorList>
            <person name="Brown C.T."/>
            <person name="Hug L.A."/>
            <person name="Thomas B.C."/>
            <person name="Sharon I."/>
            <person name="Castelle C.J."/>
            <person name="Singh A."/>
            <person name="Wilkins M.J."/>
            <person name="Williams K.H."/>
            <person name="Banfield J.F."/>
        </authorList>
    </citation>
    <scope>NUCLEOTIDE SEQUENCE [LARGE SCALE GENOMIC DNA]</scope>
</reference>
<evidence type="ECO:0000256" key="2">
    <source>
        <dbReference type="ARBA" id="ARBA00004922"/>
    </source>
</evidence>
<keyword evidence="8" id="KW-0256">Endoplasmic reticulum</keyword>
<dbReference type="Pfam" id="PF00535">
    <property type="entry name" value="Glycos_transf_2"/>
    <property type="match status" value="1"/>
</dbReference>
<evidence type="ECO:0000256" key="5">
    <source>
        <dbReference type="ARBA" id="ARBA00022676"/>
    </source>
</evidence>
<dbReference type="AlphaFoldDB" id="A0A0G0UX50"/>
<feature type="domain" description="Glycosyltransferase 2-like" evidence="13">
    <location>
        <begin position="3"/>
        <end position="173"/>
    </location>
</feature>
<dbReference type="InterPro" id="IPR001173">
    <property type="entry name" value="Glyco_trans_2-like"/>
</dbReference>
<dbReference type="Proteomes" id="UP000034489">
    <property type="component" value="Unassembled WGS sequence"/>
</dbReference>
<accession>A0A0G0UX50</accession>
<dbReference type="GO" id="GO:0006487">
    <property type="term" value="P:protein N-linked glycosylation"/>
    <property type="evidence" value="ECO:0007669"/>
    <property type="project" value="TreeGrafter"/>
</dbReference>
<keyword evidence="11" id="KW-0472">Membrane</keyword>
<dbReference type="SUPFAM" id="SSF53448">
    <property type="entry name" value="Nucleotide-diphospho-sugar transferases"/>
    <property type="match status" value="1"/>
</dbReference>
<comment type="catalytic activity">
    <reaction evidence="12">
        <text>a di-trans,poly-cis-dolichyl phosphate + UDP-alpha-D-glucose = a di-trans,poly-cis-dolichyl beta-D-glucosyl phosphate + UDP</text>
        <dbReference type="Rhea" id="RHEA:15401"/>
        <dbReference type="Rhea" id="RHEA-COMP:19498"/>
        <dbReference type="Rhea" id="RHEA-COMP:19502"/>
        <dbReference type="ChEBI" id="CHEBI:57525"/>
        <dbReference type="ChEBI" id="CHEBI:57683"/>
        <dbReference type="ChEBI" id="CHEBI:58223"/>
        <dbReference type="ChEBI" id="CHEBI:58885"/>
        <dbReference type="EC" id="2.4.1.117"/>
    </reaction>
    <physiologicalReaction direction="left-to-right" evidence="12">
        <dbReference type="Rhea" id="RHEA:15402"/>
    </physiologicalReaction>
</comment>
<dbReference type="Gene3D" id="3.90.550.10">
    <property type="entry name" value="Spore Coat Polysaccharide Biosynthesis Protein SpsA, Chain A"/>
    <property type="match status" value="1"/>
</dbReference>
<name>A0A0G0UX50_9BACT</name>
<sequence length="242" mass="27892">MLSIVIPFYNEEYRISQSNRLSDSIKYIQSKITESFELLLIDDGSKDNTACILKDVKRKHSDISIKIISYRTNRGKGFAIKQGVLKAKGNKIITMDADFSIDLTETNRFINELDTCDIVIGTKKHLMTQTHTKQKTPRRILGKGFTLLTNMVLGLNFTDITCGFKGFRADIAKLLFKKQKIYRWTYDSEILFLAKVYGHTVKELPVSWRHIEGSKVSPLRDTLVSIKELVEIIFNHRYGKYD</sequence>
<gene>
    <name evidence="14" type="ORF">UT92_C0010G0002</name>
</gene>
<keyword evidence="10" id="KW-1133">Transmembrane helix</keyword>
<organism evidence="14 15">
    <name type="scientific">Candidatus Curtissbacteria bacterium GW2011_GWA1_40_24</name>
    <dbReference type="NCBI Taxonomy" id="1618406"/>
    <lineage>
        <taxon>Bacteria</taxon>
        <taxon>Candidatus Curtissiibacteriota</taxon>
    </lineage>
</organism>
<dbReference type="InterPro" id="IPR029044">
    <property type="entry name" value="Nucleotide-diphossugar_trans"/>
</dbReference>
<dbReference type="PANTHER" id="PTHR10859:SF91">
    <property type="entry name" value="DOLICHYL-PHOSPHATE BETA-GLUCOSYLTRANSFERASE"/>
    <property type="match status" value="1"/>
</dbReference>
<comment type="subcellular location">
    <subcellularLocation>
        <location evidence="1">Endoplasmic reticulum membrane</location>
        <topology evidence="1">Single-pass membrane protein</topology>
    </subcellularLocation>
</comment>
<evidence type="ECO:0000256" key="6">
    <source>
        <dbReference type="ARBA" id="ARBA00022679"/>
    </source>
</evidence>
<evidence type="ECO:0000256" key="9">
    <source>
        <dbReference type="ARBA" id="ARBA00022968"/>
    </source>
</evidence>
<dbReference type="EC" id="2.4.1.117" evidence="4"/>
<evidence type="ECO:0000256" key="1">
    <source>
        <dbReference type="ARBA" id="ARBA00004389"/>
    </source>
</evidence>
<evidence type="ECO:0000256" key="10">
    <source>
        <dbReference type="ARBA" id="ARBA00022989"/>
    </source>
</evidence>